<feature type="domain" description="VTT" evidence="8">
    <location>
        <begin position="49"/>
        <end position="174"/>
    </location>
</feature>
<dbReference type="PANTHER" id="PTHR30353:SF0">
    <property type="entry name" value="TRANSMEMBRANE PROTEIN"/>
    <property type="match status" value="1"/>
</dbReference>
<comment type="caution">
    <text evidence="9">The sequence shown here is derived from an EMBL/GenBank/DDBJ whole genome shotgun (WGS) entry which is preliminary data.</text>
</comment>
<organism evidence="9 10">
    <name type="scientific">Candidatus Tagabacteria bacterium RIFCSPLOWO2_01_FULL_42_9</name>
    <dbReference type="NCBI Taxonomy" id="1802296"/>
    <lineage>
        <taxon>Bacteria</taxon>
        <taxon>Candidatus Tagaibacteriota</taxon>
    </lineage>
</organism>
<dbReference type="EMBL" id="MHRA01000008">
    <property type="protein sequence ID" value="OHA15900.1"/>
    <property type="molecule type" value="Genomic_DNA"/>
</dbReference>
<keyword evidence="5 7" id="KW-1133">Transmembrane helix</keyword>
<proteinExistence type="inferred from homology"/>
<name>A0A1G2LW91_9BACT</name>
<dbReference type="NCBIfam" id="NF008102">
    <property type="entry name" value="PRK10847.1"/>
    <property type="match status" value="1"/>
</dbReference>
<evidence type="ECO:0000256" key="5">
    <source>
        <dbReference type="ARBA" id="ARBA00022989"/>
    </source>
</evidence>
<dbReference type="InterPro" id="IPR058127">
    <property type="entry name" value="DedA"/>
</dbReference>
<dbReference type="InterPro" id="IPR032818">
    <property type="entry name" value="DedA-like"/>
</dbReference>
<accession>A0A1G2LW91</accession>
<dbReference type="PANTHER" id="PTHR30353">
    <property type="entry name" value="INNER MEMBRANE PROTEIN DEDA-RELATED"/>
    <property type="match status" value="1"/>
</dbReference>
<evidence type="ECO:0000256" key="1">
    <source>
        <dbReference type="ARBA" id="ARBA00004651"/>
    </source>
</evidence>
<comment type="similarity">
    <text evidence="2 7">Belongs to the DedA family.</text>
</comment>
<feature type="transmembrane region" description="Helical" evidence="7">
    <location>
        <begin position="154"/>
        <end position="176"/>
    </location>
</feature>
<dbReference type="Pfam" id="PF09335">
    <property type="entry name" value="VTT_dom"/>
    <property type="match status" value="1"/>
</dbReference>
<protein>
    <recommendedName>
        <fullName evidence="8">VTT domain-containing protein</fullName>
    </recommendedName>
</protein>
<keyword evidence="6 7" id="KW-0472">Membrane</keyword>
<dbReference type="GO" id="GO:0005886">
    <property type="term" value="C:plasma membrane"/>
    <property type="evidence" value="ECO:0007669"/>
    <property type="project" value="UniProtKB-SubCell"/>
</dbReference>
<gene>
    <name evidence="9" type="ORF">A3A10_01760</name>
</gene>
<evidence type="ECO:0000256" key="7">
    <source>
        <dbReference type="RuleBase" id="RU367016"/>
    </source>
</evidence>
<keyword evidence="3 7" id="KW-1003">Cell membrane</keyword>
<sequence length="219" mass="24969">MELFSNIVDFFLHFDRYLGAIIQSYGALTYAIISLVIFCETGLVVTPFLPGDSLLFAAGTFSASGALNIKWLFTLLGLAAILGNIINYHIGRFMGPKVFYKENSRIFNKHYLKDAQKFYEKYGAKTIIITRFMPFVRTFAPFVAGIGKMTYWKFMLYNIIGGISWISFFLLGGYYFGNMLLVKKNFSLVVLAIIAISLLPLLLEFFKRRRENPRANPLP</sequence>
<evidence type="ECO:0000256" key="3">
    <source>
        <dbReference type="ARBA" id="ARBA00022475"/>
    </source>
</evidence>
<dbReference type="AlphaFoldDB" id="A0A1G2LW91"/>
<reference evidence="9 10" key="1">
    <citation type="journal article" date="2016" name="Nat. Commun.">
        <title>Thousands of microbial genomes shed light on interconnected biogeochemical processes in an aquifer system.</title>
        <authorList>
            <person name="Anantharaman K."/>
            <person name="Brown C.T."/>
            <person name="Hug L.A."/>
            <person name="Sharon I."/>
            <person name="Castelle C.J."/>
            <person name="Probst A.J."/>
            <person name="Thomas B.C."/>
            <person name="Singh A."/>
            <person name="Wilkins M.J."/>
            <person name="Karaoz U."/>
            <person name="Brodie E.L."/>
            <person name="Williams K.H."/>
            <person name="Hubbard S.S."/>
            <person name="Banfield J.F."/>
        </authorList>
    </citation>
    <scope>NUCLEOTIDE SEQUENCE [LARGE SCALE GENOMIC DNA]</scope>
</reference>
<dbReference type="InterPro" id="IPR032816">
    <property type="entry name" value="VTT_dom"/>
</dbReference>
<feature type="transmembrane region" description="Helical" evidence="7">
    <location>
        <begin position="69"/>
        <end position="90"/>
    </location>
</feature>
<evidence type="ECO:0000313" key="9">
    <source>
        <dbReference type="EMBL" id="OHA15900.1"/>
    </source>
</evidence>
<comment type="subcellular location">
    <subcellularLocation>
        <location evidence="1 7">Cell membrane</location>
        <topology evidence="1 7">Multi-pass membrane protein</topology>
    </subcellularLocation>
</comment>
<keyword evidence="4 7" id="KW-0812">Transmembrane</keyword>
<evidence type="ECO:0000256" key="2">
    <source>
        <dbReference type="ARBA" id="ARBA00010792"/>
    </source>
</evidence>
<dbReference type="Proteomes" id="UP000178116">
    <property type="component" value="Unassembled WGS sequence"/>
</dbReference>
<evidence type="ECO:0000256" key="4">
    <source>
        <dbReference type="ARBA" id="ARBA00022692"/>
    </source>
</evidence>
<evidence type="ECO:0000256" key="6">
    <source>
        <dbReference type="ARBA" id="ARBA00023136"/>
    </source>
</evidence>
<evidence type="ECO:0000259" key="8">
    <source>
        <dbReference type="Pfam" id="PF09335"/>
    </source>
</evidence>
<feature type="transmembrane region" description="Helical" evidence="7">
    <location>
        <begin position="188"/>
        <end position="206"/>
    </location>
</feature>
<feature type="transmembrane region" description="Helical" evidence="7">
    <location>
        <begin position="27"/>
        <end position="49"/>
    </location>
</feature>
<evidence type="ECO:0000313" key="10">
    <source>
        <dbReference type="Proteomes" id="UP000178116"/>
    </source>
</evidence>